<dbReference type="SUPFAM" id="SSF46929">
    <property type="entry name" value="DNA helicase RuvA subunit, C-terminal domain"/>
    <property type="match status" value="1"/>
</dbReference>
<dbReference type="GO" id="GO:0005737">
    <property type="term" value="C:cytoplasm"/>
    <property type="evidence" value="ECO:0007669"/>
    <property type="project" value="UniProtKB-SubCell"/>
</dbReference>
<dbReference type="RefSeq" id="WP_013625279.1">
    <property type="nucleotide sequence ID" value="NC_015172.1"/>
</dbReference>
<evidence type="ECO:0000256" key="6">
    <source>
        <dbReference type="HAMAP-Rule" id="MF_00031"/>
    </source>
</evidence>
<evidence type="ECO:0000256" key="4">
    <source>
        <dbReference type="ARBA" id="ARBA00023172"/>
    </source>
</evidence>
<dbReference type="HOGENOM" id="CLU_087936_1_0_9"/>
<dbReference type="STRING" id="645991.Sgly_2121"/>
<evidence type="ECO:0000256" key="2">
    <source>
        <dbReference type="ARBA" id="ARBA00022763"/>
    </source>
</evidence>
<dbReference type="eggNOG" id="COG0632">
    <property type="taxonomic scope" value="Bacteria"/>
</dbReference>
<dbReference type="SUPFAM" id="SSF50249">
    <property type="entry name" value="Nucleic acid-binding proteins"/>
    <property type="match status" value="1"/>
</dbReference>
<dbReference type="InterPro" id="IPR012340">
    <property type="entry name" value="NA-bd_OB-fold"/>
</dbReference>
<keyword evidence="4 6" id="KW-0233">DNA recombination</keyword>
<dbReference type="Proteomes" id="UP000007488">
    <property type="component" value="Chromosome"/>
</dbReference>
<keyword evidence="8" id="KW-0378">Hydrolase</keyword>
<comment type="subunit">
    <text evidence="6">Homotetramer. Forms an RuvA(8)-RuvB(12)-Holliday junction (HJ) complex. HJ DNA is sandwiched between 2 RuvA tetramers; dsDNA enters through RuvA and exits via RuvB. An RuvB hexamer assembles on each DNA strand where it exits the tetramer. Each RuvB hexamer is contacted by two RuvA subunits (via domain III) on 2 adjacent RuvB subunits; this complex drives branch migration. In the full resolvosome a probable DNA-RuvA(4)-RuvB(12)-RuvC(2) complex forms which resolves the HJ.</text>
</comment>
<organism evidence="8 9">
    <name type="scientific">Syntrophobotulus glycolicus (strain DSM 8271 / FlGlyR)</name>
    <dbReference type="NCBI Taxonomy" id="645991"/>
    <lineage>
        <taxon>Bacteria</taxon>
        <taxon>Bacillati</taxon>
        <taxon>Bacillota</taxon>
        <taxon>Clostridia</taxon>
        <taxon>Eubacteriales</taxon>
        <taxon>Desulfitobacteriaceae</taxon>
        <taxon>Syntrophobotulus</taxon>
    </lineage>
</organism>
<dbReference type="InterPro" id="IPR036267">
    <property type="entry name" value="RuvA_C_sf"/>
</dbReference>
<feature type="domain" description="Helix-hairpin-helix DNA-binding motif class 1" evidence="7">
    <location>
        <begin position="107"/>
        <end position="126"/>
    </location>
</feature>
<keyword evidence="8" id="KW-0067">ATP-binding</keyword>
<keyword evidence="1 6" id="KW-0963">Cytoplasm</keyword>
<accession>F0T268</accession>
<proteinExistence type="inferred from homology"/>
<dbReference type="Gene3D" id="1.10.8.10">
    <property type="entry name" value="DNA helicase RuvA subunit, C-terminal domain"/>
    <property type="match status" value="1"/>
</dbReference>
<comment type="domain">
    <text evidence="6">Has three domains with a flexible linker between the domains II and III and assumes an 'L' shape. Domain III is highly mobile and contacts RuvB.</text>
</comment>
<evidence type="ECO:0000256" key="3">
    <source>
        <dbReference type="ARBA" id="ARBA00023125"/>
    </source>
</evidence>
<dbReference type="InterPro" id="IPR003583">
    <property type="entry name" value="Hlx-hairpin-Hlx_DNA-bd_motif"/>
</dbReference>
<evidence type="ECO:0000313" key="8">
    <source>
        <dbReference type="EMBL" id="ADY56412.1"/>
    </source>
</evidence>
<reference evidence="9" key="2">
    <citation type="submission" date="2011-02" db="EMBL/GenBank/DDBJ databases">
        <title>The complete genome of Syntrophobotulus glycolicus DSM 8271.</title>
        <authorList>
            <person name="Lucas S."/>
            <person name="Copeland A."/>
            <person name="Lapidus A."/>
            <person name="Bruce D."/>
            <person name="Goodwin L."/>
            <person name="Pitluck S."/>
            <person name="Kyrpides N."/>
            <person name="Mavromatis K."/>
            <person name="Pagani I."/>
            <person name="Ivanova N."/>
            <person name="Mikhailova N."/>
            <person name="Chertkov O."/>
            <person name="Held B."/>
            <person name="Detter J.C."/>
            <person name="Tapia R."/>
            <person name="Han C."/>
            <person name="Land M."/>
            <person name="Hauser L."/>
            <person name="Markowitz V."/>
            <person name="Cheng J.-F."/>
            <person name="Hugenholtz P."/>
            <person name="Woyke T."/>
            <person name="Wu D."/>
            <person name="Spring S."/>
            <person name="Schroeder M."/>
            <person name="Brambilla E."/>
            <person name="Klenk H.-P."/>
            <person name="Eisen J.A."/>
        </authorList>
    </citation>
    <scope>NUCLEOTIDE SEQUENCE [LARGE SCALE GENOMIC DNA]</scope>
    <source>
        <strain evidence="9">DSM 8271 / FlGlyR</strain>
    </source>
</reference>
<dbReference type="GO" id="GO:0009379">
    <property type="term" value="C:Holliday junction helicase complex"/>
    <property type="evidence" value="ECO:0007669"/>
    <property type="project" value="InterPro"/>
</dbReference>
<keyword evidence="9" id="KW-1185">Reference proteome</keyword>
<dbReference type="Pfam" id="PF01330">
    <property type="entry name" value="RuvA_N"/>
    <property type="match status" value="1"/>
</dbReference>
<name>F0T268_SYNGF</name>
<keyword evidence="8" id="KW-0547">Nucleotide-binding</keyword>
<dbReference type="CDD" id="cd14332">
    <property type="entry name" value="UBA_RuvA_C"/>
    <property type="match status" value="1"/>
</dbReference>
<evidence type="ECO:0000313" key="9">
    <source>
        <dbReference type="Proteomes" id="UP000007488"/>
    </source>
</evidence>
<dbReference type="InterPro" id="IPR013849">
    <property type="entry name" value="DNA_helicase_Holl-junc_RuvA_I"/>
</dbReference>
<dbReference type="GO" id="GO:0000400">
    <property type="term" value="F:four-way junction DNA binding"/>
    <property type="evidence" value="ECO:0007669"/>
    <property type="project" value="UniProtKB-UniRule"/>
</dbReference>
<dbReference type="OrthoDB" id="5293449at2"/>
<keyword evidence="8" id="KW-0347">Helicase</keyword>
<dbReference type="Pfam" id="PF14520">
    <property type="entry name" value="HHH_5"/>
    <property type="match status" value="1"/>
</dbReference>
<keyword evidence="5 6" id="KW-0234">DNA repair</keyword>
<keyword evidence="2 6" id="KW-0227">DNA damage</keyword>
<dbReference type="GO" id="GO:0005524">
    <property type="term" value="F:ATP binding"/>
    <property type="evidence" value="ECO:0007669"/>
    <property type="project" value="InterPro"/>
</dbReference>
<sequence>MIALLRGTVWEMDKDKLIVDVNGVGYLLNVPSGKLSSVRIGQEVVLHTYLLVREDDLSLFGFADRQDKELFIKLLSVSGIGPKAALSILSSFSSVQIITALVQENHVMFTEISGIGSKIARRLTLELKEKFKDYHLEGLTGETFAGSESGPGSEPGIMEALLALGFTPGETRTAVNAVGKLEGLTFEEQLREALRLLARA</sequence>
<comment type="function">
    <text evidence="6">The RuvA-RuvB-RuvC complex processes Holliday junction (HJ) DNA during genetic recombination and DNA repair, while the RuvA-RuvB complex plays an important role in the rescue of blocked DNA replication forks via replication fork reversal (RFR). RuvA specifically binds to HJ cruciform DNA, conferring on it an open structure. The RuvB hexamer acts as an ATP-dependent pump, pulling dsDNA into and through the RuvAB complex. HJ branch migration allows RuvC to scan DNA until it finds its consensus sequence, where it cleaves and resolves the cruciform DNA.</text>
</comment>
<dbReference type="AlphaFoldDB" id="F0T268"/>
<dbReference type="GO" id="GO:0009378">
    <property type="term" value="F:four-way junction helicase activity"/>
    <property type="evidence" value="ECO:0007669"/>
    <property type="project" value="InterPro"/>
</dbReference>
<dbReference type="InterPro" id="IPR011114">
    <property type="entry name" value="RuvA_C"/>
</dbReference>
<dbReference type="KEGG" id="sgy:Sgly_2121"/>
<dbReference type="EMBL" id="CP002547">
    <property type="protein sequence ID" value="ADY56412.1"/>
    <property type="molecule type" value="Genomic_DNA"/>
</dbReference>
<dbReference type="GO" id="GO:0006310">
    <property type="term" value="P:DNA recombination"/>
    <property type="evidence" value="ECO:0007669"/>
    <property type="project" value="UniProtKB-UniRule"/>
</dbReference>
<feature type="domain" description="Helix-hairpin-helix DNA-binding motif class 1" evidence="7">
    <location>
        <begin position="72"/>
        <end position="91"/>
    </location>
</feature>
<comment type="subcellular location">
    <subcellularLocation>
        <location evidence="6">Cytoplasm</location>
    </subcellularLocation>
</comment>
<dbReference type="SMART" id="SM00278">
    <property type="entry name" value="HhH1"/>
    <property type="match status" value="2"/>
</dbReference>
<protein>
    <recommendedName>
        <fullName evidence="6">Holliday junction branch migration complex subunit RuvA</fullName>
    </recommendedName>
</protein>
<dbReference type="HAMAP" id="MF_00031">
    <property type="entry name" value="DNA_HJ_migration_RuvA"/>
    <property type="match status" value="1"/>
</dbReference>
<feature type="region of interest" description="Domain III" evidence="6">
    <location>
        <begin position="153"/>
        <end position="200"/>
    </location>
</feature>
<comment type="caution">
    <text evidence="6">Lacks conserved residue(s) required for the propagation of feature annotation.</text>
</comment>
<dbReference type="InterPro" id="IPR000085">
    <property type="entry name" value="RuvA"/>
</dbReference>
<keyword evidence="3 6" id="KW-0238">DNA-binding</keyword>
<dbReference type="Gene3D" id="1.10.150.20">
    <property type="entry name" value="5' to 3' exonuclease, C-terminal subdomain"/>
    <property type="match status" value="1"/>
</dbReference>
<evidence type="ECO:0000259" key="7">
    <source>
        <dbReference type="SMART" id="SM00278"/>
    </source>
</evidence>
<evidence type="ECO:0000256" key="5">
    <source>
        <dbReference type="ARBA" id="ARBA00023204"/>
    </source>
</evidence>
<comment type="similarity">
    <text evidence="6">Belongs to the RuvA family.</text>
</comment>
<dbReference type="Gene3D" id="2.40.50.140">
    <property type="entry name" value="Nucleic acid-binding proteins"/>
    <property type="match status" value="1"/>
</dbReference>
<dbReference type="GO" id="GO:0006281">
    <property type="term" value="P:DNA repair"/>
    <property type="evidence" value="ECO:0007669"/>
    <property type="project" value="UniProtKB-UniRule"/>
</dbReference>
<dbReference type="InterPro" id="IPR010994">
    <property type="entry name" value="RuvA_2-like"/>
</dbReference>
<dbReference type="SUPFAM" id="SSF47781">
    <property type="entry name" value="RuvA domain 2-like"/>
    <property type="match status" value="1"/>
</dbReference>
<dbReference type="NCBIfam" id="TIGR00084">
    <property type="entry name" value="ruvA"/>
    <property type="match status" value="1"/>
</dbReference>
<evidence type="ECO:0000256" key="1">
    <source>
        <dbReference type="ARBA" id="ARBA00022490"/>
    </source>
</evidence>
<gene>
    <name evidence="6" type="primary">ruvA</name>
    <name evidence="8" type="ordered locus">Sgly_2121</name>
</gene>
<dbReference type="GO" id="GO:0048476">
    <property type="term" value="C:Holliday junction resolvase complex"/>
    <property type="evidence" value="ECO:0007669"/>
    <property type="project" value="UniProtKB-UniRule"/>
</dbReference>
<dbReference type="Pfam" id="PF07499">
    <property type="entry name" value="RuvA_C"/>
    <property type="match status" value="1"/>
</dbReference>
<reference evidence="8 9" key="1">
    <citation type="journal article" date="2011" name="Stand. Genomic Sci.">
        <title>Complete genome sequence of Syntrophobotulus glycolicus type strain (FlGlyR).</title>
        <authorList>
            <person name="Han C."/>
            <person name="Mwirichia R."/>
            <person name="Chertkov O."/>
            <person name="Held B."/>
            <person name="Lapidus A."/>
            <person name="Nolan M."/>
            <person name="Lucas S."/>
            <person name="Hammon N."/>
            <person name="Deshpande S."/>
            <person name="Cheng J.F."/>
            <person name="Tapia R."/>
            <person name="Goodwin L."/>
            <person name="Pitluck S."/>
            <person name="Huntemann M."/>
            <person name="Liolios K."/>
            <person name="Ivanova N."/>
            <person name="Pagani I."/>
            <person name="Mavromatis K."/>
            <person name="Ovchinikova G."/>
            <person name="Pati A."/>
            <person name="Chen A."/>
            <person name="Palaniappan K."/>
            <person name="Land M."/>
            <person name="Hauser L."/>
            <person name="Brambilla E.M."/>
            <person name="Rohde M."/>
            <person name="Spring S."/>
            <person name="Sikorski J."/>
            <person name="Goker M."/>
            <person name="Woyke T."/>
            <person name="Bristow J."/>
            <person name="Eisen J.A."/>
            <person name="Markowitz V."/>
            <person name="Hugenholtz P."/>
            <person name="Kyrpides N.C."/>
            <person name="Klenk H.P."/>
            <person name="Detter J.C."/>
        </authorList>
    </citation>
    <scope>NUCLEOTIDE SEQUENCE [LARGE SCALE GENOMIC DNA]</scope>
    <source>
        <strain evidence="9">DSM 8271 / FlGlyR</strain>
    </source>
</reference>